<sequence length="303" mass="35805">MILKNRSEPDGLKILRSLNVRMNLTEEEKQYYLNQEKGYEGEKRFDELTKNLGNDLYFLNDLLLKTNNTHFQIDTLIISQSTIYLIEIKNYNGDYYYKSDNFYKMSNKDIEIQNPLQQLKRSKSLLLQFLRNLGYNVHIEPYLVFNNPEFTLYQAPLNEPIIFPTQVNRFIEKLDNTPSKLNAWHKKLAEQIISRHITESPYTLLPSYNYDQQQKGITCVTCHSFNVTVNAKKLVCDKCGNQEEIISAILRNVEEFKLLFPHRKITTSAIQDWCKVVPSKKLIWRVLKGNYKAIGFGKWMYYK</sequence>
<dbReference type="STRING" id="1499688.BN000_03460"/>
<dbReference type="AlphaFoldDB" id="A0A0U1NZN1"/>
<keyword evidence="3" id="KW-1185">Reference proteome</keyword>
<dbReference type="InterPro" id="IPR011528">
    <property type="entry name" value="NERD"/>
</dbReference>
<dbReference type="EMBL" id="CVRB01000003">
    <property type="protein sequence ID" value="CRK83489.1"/>
    <property type="molecule type" value="Genomic_DNA"/>
</dbReference>
<gene>
    <name evidence="2" type="ORF">BN000_03460</name>
</gene>
<dbReference type="Pfam" id="PF08378">
    <property type="entry name" value="NERD"/>
    <property type="match status" value="1"/>
</dbReference>
<dbReference type="RefSeq" id="WP_090636045.1">
    <property type="nucleotide sequence ID" value="NZ_CVRB01000003.1"/>
</dbReference>
<evidence type="ECO:0000313" key="3">
    <source>
        <dbReference type="Proteomes" id="UP000199087"/>
    </source>
</evidence>
<organism evidence="2 3">
    <name type="scientific">Neobacillus massiliamazoniensis</name>
    <dbReference type="NCBI Taxonomy" id="1499688"/>
    <lineage>
        <taxon>Bacteria</taxon>
        <taxon>Bacillati</taxon>
        <taxon>Bacillota</taxon>
        <taxon>Bacilli</taxon>
        <taxon>Bacillales</taxon>
        <taxon>Bacillaceae</taxon>
        <taxon>Neobacillus</taxon>
    </lineage>
</organism>
<name>A0A0U1NZN1_9BACI</name>
<dbReference type="OrthoDB" id="2164794at2"/>
<evidence type="ECO:0000259" key="1">
    <source>
        <dbReference type="PROSITE" id="PS50965"/>
    </source>
</evidence>
<accession>A0A0U1NZN1</accession>
<dbReference type="Proteomes" id="UP000199087">
    <property type="component" value="Unassembled WGS sequence"/>
</dbReference>
<feature type="domain" description="NERD" evidence="1">
    <location>
        <begin position="37"/>
        <end position="149"/>
    </location>
</feature>
<reference evidence="3" key="1">
    <citation type="submission" date="2015-05" db="EMBL/GenBank/DDBJ databases">
        <authorList>
            <person name="Urmite Genomes"/>
        </authorList>
    </citation>
    <scope>NUCLEOTIDE SEQUENCE [LARGE SCALE GENOMIC DNA]</scope>
    <source>
        <strain evidence="3">LF1</strain>
    </source>
</reference>
<evidence type="ECO:0000313" key="2">
    <source>
        <dbReference type="EMBL" id="CRK83489.1"/>
    </source>
</evidence>
<protein>
    <submittedName>
        <fullName evidence="2">NERD domain-containing protein</fullName>
    </submittedName>
</protein>
<proteinExistence type="predicted"/>
<dbReference type="PROSITE" id="PS50965">
    <property type="entry name" value="NERD"/>
    <property type="match status" value="1"/>
</dbReference>